<dbReference type="AlphaFoldDB" id="A0A1L9U8W7"/>
<evidence type="ECO:0000313" key="4">
    <source>
        <dbReference type="Proteomes" id="UP000184499"/>
    </source>
</evidence>
<dbReference type="GeneID" id="93578261"/>
<dbReference type="GO" id="GO:0019748">
    <property type="term" value="P:secondary metabolic process"/>
    <property type="evidence" value="ECO:0007669"/>
    <property type="project" value="TreeGrafter"/>
</dbReference>
<dbReference type="OMA" id="FKWINGF"/>
<dbReference type="OrthoDB" id="414698at2759"/>
<dbReference type="RefSeq" id="XP_067475376.1">
    <property type="nucleotide sequence ID" value="XM_067625773.1"/>
</dbReference>
<dbReference type="InterPro" id="IPR029058">
    <property type="entry name" value="AB_hydrolase_fold"/>
</dbReference>
<dbReference type="GO" id="GO:0005634">
    <property type="term" value="C:nucleus"/>
    <property type="evidence" value="ECO:0007669"/>
    <property type="project" value="TreeGrafter"/>
</dbReference>
<evidence type="ECO:0000256" key="1">
    <source>
        <dbReference type="ARBA" id="ARBA00022801"/>
    </source>
</evidence>
<organism evidence="3 4">
    <name type="scientific">Aspergillus brasiliensis (strain CBS 101740 / IMI 381727 / IBT 21946)</name>
    <dbReference type="NCBI Taxonomy" id="767769"/>
    <lineage>
        <taxon>Eukaryota</taxon>
        <taxon>Fungi</taxon>
        <taxon>Dikarya</taxon>
        <taxon>Ascomycota</taxon>
        <taxon>Pezizomycotina</taxon>
        <taxon>Eurotiomycetes</taxon>
        <taxon>Eurotiomycetidae</taxon>
        <taxon>Eurotiales</taxon>
        <taxon>Aspergillaceae</taxon>
        <taxon>Aspergillus</taxon>
        <taxon>Aspergillus subgen. Circumdati</taxon>
    </lineage>
</organism>
<dbReference type="Gene3D" id="3.40.50.1820">
    <property type="entry name" value="alpha/beta hydrolase"/>
    <property type="match status" value="1"/>
</dbReference>
<evidence type="ECO:0000259" key="2">
    <source>
        <dbReference type="Pfam" id="PF03959"/>
    </source>
</evidence>
<keyword evidence="4" id="KW-1185">Reference proteome</keyword>
<dbReference type="GO" id="GO:0016787">
    <property type="term" value="F:hydrolase activity"/>
    <property type="evidence" value="ECO:0007669"/>
    <property type="project" value="UniProtKB-KW"/>
</dbReference>
<dbReference type="Pfam" id="PF03959">
    <property type="entry name" value="FSH1"/>
    <property type="match status" value="1"/>
</dbReference>
<proteinExistence type="predicted"/>
<reference evidence="4" key="1">
    <citation type="journal article" date="2017" name="Genome Biol.">
        <title>Comparative genomics reveals high biological diversity and specific adaptations in the industrially and medically important fungal genus Aspergillus.</title>
        <authorList>
            <person name="de Vries R.P."/>
            <person name="Riley R."/>
            <person name="Wiebenga A."/>
            <person name="Aguilar-Osorio G."/>
            <person name="Amillis S."/>
            <person name="Uchima C.A."/>
            <person name="Anderluh G."/>
            <person name="Asadollahi M."/>
            <person name="Askin M."/>
            <person name="Barry K."/>
            <person name="Battaglia E."/>
            <person name="Bayram O."/>
            <person name="Benocci T."/>
            <person name="Braus-Stromeyer S.A."/>
            <person name="Caldana C."/>
            <person name="Canovas D."/>
            <person name="Cerqueira G.C."/>
            <person name="Chen F."/>
            <person name="Chen W."/>
            <person name="Choi C."/>
            <person name="Clum A."/>
            <person name="Dos Santos R.A."/>
            <person name="Damasio A.R."/>
            <person name="Diallinas G."/>
            <person name="Emri T."/>
            <person name="Fekete E."/>
            <person name="Flipphi M."/>
            <person name="Freyberg S."/>
            <person name="Gallo A."/>
            <person name="Gournas C."/>
            <person name="Habgood R."/>
            <person name="Hainaut M."/>
            <person name="Harispe M.L."/>
            <person name="Henrissat B."/>
            <person name="Hilden K.S."/>
            <person name="Hope R."/>
            <person name="Hossain A."/>
            <person name="Karabika E."/>
            <person name="Karaffa L."/>
            <person name="Karanyi Z."/>
            <person name="Krasevec N."/>
            <person name="Kuo A."/>
            <person name="Kusch H."/>
            <person name="LaButti K."/>
            <person name="Lagendijk E.L."/>
            <person name="Lapidus A."/>
            <person name="Levasseur A."/>
            <person name="Lindquist E."/>
            <person name="Lipzen A."/>
            <person name="Logrieco A.F."/>
            <person name="MacCabe A."/>
            <person name="Maekelae M.R."/>
            <person name="Malavazi I."/>
            <person name="Melin P."/>
            <person name="Meyer V."/>
            <person name="Mielnichuk N."/>
            <person name="Miskei M."/>
            <person name="Molnar A.P."/>
            <person name="Mule G."/>
            <person name="Ngan C.Y."/>
            <person name="Orejas M."/>
            <person name="Orosz E."/>
            <person name="Ouedraogo J.P."/>
            <person name="Overkamp K.M."/>
            <person name="Park H.-S."/>
            <person name="Perrone G."/>
            <person name="Piumi F."/>
            <person name="Punt P.J."/>
            <person name="Ram A.F."/>
            <person name="Ramon A."/>
            <person name="Rauscher S."/>
            <person name="Record E."/>
            <person name="Riano-Pachon D.M."/>
            <person name="Robert V."/>
            <person name="Roehrig J."/>
            <person name="Ruller R."/>
            <person name="Salamov A."/>
            <person name="Salih N.S."/>
            <person name="Samson R.A."/>
            <person name="Sandor E."/>
            <person name="Sanguinetti M."/>
            <person name="Schuetze T."/>
            <person name="Sepcic K."/>
            <person name="Shelest E."/>
            <person name="Sherlock G."/>
            <person name="Sophianopoulou V."/>
            <person name="Squina F.M."/>
            <person name="Sun H."/>
            <person name="Susca A."/>
            <person name="Todd R.B."/>
            <person name="Tsang A."/>
            <person name="Unkles S.E."/>
            <person name="van de Wiele N."/>
            <person name="van Rossen-Uffink D."/>
            <person name="Oliveira J.V."/>
            <person name="Vesth T.C."/>
            <person name="Visser J."/>
            <person name="Yu J.-H."/>
            <person name="Zhou M."/>
            <person name="Andersen M.R."/>
            <person name="Archer D.B."/>
            <person name="Baker S.E."/>
            <person name="Benoit I."/>
            <person name="Brakhage A.A."/>
            <person name="Braus G.H."/>
            <person name="Fischer R."/>
            <person name="Frisvad J.C."/>
            <person name="Goldman G.H."/>
            <person name="Houbraken J."/>
            <person name="Oakley B."/>
            <person name="Pocsi I."/>
            <person name="Scazzocchio C."/>
            <person name="Seiboth B."/>
            <person name="vanKuyk P.A."/>
            <person name="Wortman J."/>
            <person name="Dyer P.S."/>
            <person name="Grigoriev I.V."/>
        </authorList>
    </citation>
    <scope>NUCLEOTIDE SEQUENCE [LARGE SCALE GENOMIC DNA]</scope>
    <source>
        <strain evidence="4">CBS 101740 / IMI 381727 / IBT 21946</strain>
    </source>
</reference>
<dbReference type="SUPFAM" id="SSF53474">
    <property type="entry name" value="alpha/beta-Hydrolases"/>
    <property type="match status" value="1"/>
</dbReference>
<dbReference type="PANTHER" id="PTHR48070:SF4">
    <property type="entry name" value="ESTERASE ALNB"/>
    <property type="match status" value="1"/>
</dbReference>
<name>A0A1L9U8W7_ASPBC</name>
<dbReference type="GO" id="GO:0005737">
    <property type="term" value="C:cytoplasm"/>
    <property type="evidence" value="ECO:0007669"/>
    <property type="project" value="TreeGrafter"/>
</dbReference>
<gene>
    <name evidence="3" type="ORF">ASPBRDRAFT_47079</name>
</gene>
<sequence length="256" mass="28450">MTILCLHGGFGSAKSFEIQLDPLTSVYQSLYPEISFHYIDGGHRSDAPPESQGYFGPPPHYRFLEHDGIERSDDIMHRIRQLPRGATAEDTMRVLMNEHAMMSAACVREALDRLFRILDENPEIDGVLGFSEGATVASTLLLEEERLVRETGRRRRLQYGVFLAGWSPLRIVGDRVKGCVADECEDIIEVPTCHIIGANDPYVDGTMALYGMCDPDTAIMFDHGKGHTIPRDVATMKEAAEGIEQTRRRGIAAADA</sequence>
<dbReference type="VEuPathDB" id="FungiDB:ASPBRDRAFT_47079"/>
<accession>A0A1L9U8W7</accession>
<dbReference type="InterPro" id="IPR050593">
    <property type="entry name" value="LovG"/>
</dbReference>
<keyword evidence="1" id="KW-0378">Hydrolase</keyword>
<protein>
    <recommendedName>
        <fullName evidence="2">Serine hydrolase domain-containing protein</fullName>
    </recommendedName>
</protein>
<dbReference type="EMBL" id="KV878691">
    <property type="protein sequence ID" value="OJJ68127.1"/>
    <property type="molecule type" value="Genomic_DNA"/>
</dbReference>
<evidence type="ECO:0000313" key="3">
    <source>
        <dbReference type="EMBL" id="OJJ68127.1"/>
    </source>
</evidence>
<dbReference type="InterPro" id="IPR005645">
    <property type="entry name" value="FSH-like_dom"/>
</dbReference>
<dbReference type="Proteomes" id="UP000184499">
    <property type="component" value="Unassembled WGS sequence"/>
</dbReference>
<dbReference type="PANTHER" id="PTHR48070">
    <property type="entry name" value="ESTERASE OVCA2"/>
    <property type="match status" value="1"/>
</dbReference>
<feature type="domain" description="Serine hydrolase" evidence="2">
    <location>
        <begin position="2"/>
        <end position="233"/>
    </location>
</feature>